<reference evidence="6 7" key="1">
    <citation type="submission" date="2021-01" db="EMBL/GenBank/DDBJ databases">
        <title>Belnapia mucosa sp. nov. and Belnapia arida sp. nov., isolated from the Tabernas Desert (Almeria, Spain).</title>
        <authorList>
            <person name="Molina-Menor E."/>
            <person name="Vidal-Verdu A."/>
            <person name="Calonge A."/>
            <person name="Satari L."/>
            <person name="Pereto J."/>
            <person name="Porcar M."/>
        </authorList>
    </citation>
    <scope>NUCLEOTIDE SEQUENCE [LARGE SCALE GENOMIC DNA]</scope>
    <source>
        <strain evidence="6 7">T18</strain>
    </source>
</reference>
<dbReference type="Pfam" id="PF00296">
    <property type="entry name" value="Bac_luciferase"/>
    <property type="match status" value="1"/>
</dbReference>
<keyword evidence="7" id="KW-1185">Reference proteome</keyword>
<accession>A0ABS1U8I7</accession>
<dbReference type="EMBL" id="JAETWB010000019">
    <property type="protein sequence ID" value="MBL6080990.1"/>
    <property type="molecule type" value="Genomic_DNA"/>
</dbReference>
<comment type="caution">
    <text evidence="6">The sequence shown here is derived from an EMBL/GenBank/DDBJ whole genome shotgun (WGS) entry which is preliminary data.</text>
</comment>
<evidence type="ECO:0000313" key="6">
    <source>
        <dbReference type="EMBL" id="MBL6080990.1"/>
    </source>
</evidence>
<dbReference type="Gene3D" id="3.20.20.30">
    <property type="entry name" value="Luciferase-like domain"/>
    <property type="match status" value="1"/>
</dbReference>
<evidence type="ECO:0000256" key="2">
    <source>
        <dbReference type="ARBA" id="ARBA00022643"/>
    </source>
</evidence>
<keyword evidence="3" id="KW-0560">Oxidoreductase</keyword>
<keyword evidence="2" id="KW-0288">FMN</keyword>
<keyword evidence="1" id="KW-0285">Flavoprotein</keyword>
<dbReference type="InterPro" id="IPR011251">
    <property type="entry name" value="Luciferase-like_dom"/>
</dbReference>
<dbReference type="SUPFAM" id="SSF51679">
    <property type="entry name" value="Bacterial luciferase-like"/>
    <property type="match status" value="1"/>
</dbReference>
<organism evidence="6 7">
    <name type="scientific">Belnapia arida</name>
    <dbReference type="NCBI Taxonomy" id="2804533"/>
    <lineage>
        <taxon>Bacteria</taxon>
        <taxon>Pseudomonadati</taxon>
        <taxon>Pseudomonadota</taxon>
        <taxon>Alphaproteobacteria</taxon>
        <taxon>Acetobacterales</taxon>
        <taxon>Roseomonadaceae</taxon>
        <taxon>Belnapia</taxon>
    </lineage>
</organism>
<keyword evidence="4" id="KW-0503">Monooxygenase</keyword>
<feature type="domain" description="Luciferase-like" evidence="5">
    <location>
        <begin position="16"/>
        <end position="238"/>
    </location>
</feature>
<dbReference type="PANTHER" id="PTHR42847:SF4">
    <property type="entry name" value="ALKANESULFONATE MONOOXYGENASE-RELATED"/>
    <property type="match status" value="1"/>
</dbReference>
<sequence length="293" mass="31095">MKFALHFGNNTFPDGAGAARLARLAEAAGFDSVFAVDHVALPESYESTYPYAPGGRLPGTQFTAMPDPLIWMAFAAAATTRLRLMTGVIILPLRNPLVLAKQVATLDHMSGGRIELGIGVGWLREEFDALGVPFAERGRRADEYVGAMRALWREDGASFAGRFVSFDGVTCDPKPLARTVPIIVGGHSEAAARRAGRLGDGFFPSIGAQLDTMPLLDVVRRSADAAGRDPAAIKILTGCPGALPGSGQDPLEAVAERQRRGVDRIVLPLGAFLPDLEESLPRFGEKVIGAFAG</sequence>
<dbReference type="InterPro" id="IPR036661">
    <property type="entry name" value="Luciferase-like_sf"/>
</dbReference>
<name>A0ABS1U8I7_9PROT</name>
<evidence type="ECO:0000313" key="7">
    <source>
        <dbReference type="Proteomes" id="UP000660885"/>
    </source>
</evidence>
<evidence type="ECO:0000256" key="3">
    <source>
        <dbReference type="ARBA" id="ARBA00023002"/>
    </source>
</evidence>
<protein>
    <submittedName>
        <fullName evidence="6">LLM class F420-dependent oxidoreductase</fullName>
    </submittedName>
</protein>
<evidence type="ECO:0000256" key="4">
    <source>
        <dbReference type="ARBA" id="ARBA00023033"/>
    </source>
</evidence>
<dbReference type="InterPro" id="IPR050172">
    <property type="entry name" value="SsuD_RutA_monooxygenase"/>
</dbReference>
<gene>
    <name evidence="6" type="ORF">JMJ56_23535</name>
</gene>
<evidence type="ECO:0000259" key="5">
    <source>
        <dbReference type="Pfam" id="PF00296"/>
    </source>
</evidence>
<dbReference type="NCBIfam" id="TIGR03619">
    <property type="entry name" value="F420_Rv2161c"/>
    <property type="match status" value="1"/>
</dbReference>
<dbReference type="RefSeq" id="WP_202834215.1">
    <property type="nucleotide sequence ID" value="NZ_JAETWB010000019.1"/>
</dbReference>
<dbReference type="InterPro" id="IPR019921">
    <property type="entry name" value="Lucif-like_OxRdtase_Rv2161c"/>
</dbReference>
<dbReference type="Proteomes" id="UP000660885">
    <property type="component" value="Unassembled WGS sequence"/>
</dbReference>
<evidence type="ECO:0000256" key="1">
    <source>
        <dbReference type="ARBA" id="ARBA00022630"/>
    </source>
</evidence>
<dbReference type="PANTHER" id="PTHR42847">
    <property type="entry name" value="ALKANESULFONATE MONOOXYGENASE"/>
    <property type="match status" value="1"/>
</dbReference>
<proteinExistence type="predicted"/>